<dbReference type="InterPro" id="IPR035896">
    <property type="entry name" value="AN1-like_Znf"/>
</dbReference>
<dbReference type="SUPFAM" id="SSF118310">
    <property type="entry name" value="AN1-like Zinc finger"/>
    <property type="match status" value="1"/>
</dbReference>
<protein>
    <submittedName>
        <fullName evidence="6">Zinc finger, AN1-type</fullName>
    </submittedName>
</protein>
<keyword evidence="4" id="KW-0812">Transmembrane</keyword>
<dbReference type="SMART" id="SM00154">
    <property type="entry name" value="ZnF_AN1"/>
    <property type="match status" value="1"/>
</dbReference>
<dbReference type="AlphaFoldDB" id="Q2FUC0"/>
<organism evidence="6 7">
    <name type="scientific">Methanospirillum hungatei JF-1 (strain ATCC 27890 / DSM 864 / NBRC 100397 / JF-1)</name>
    <dbReference type="NCBI Taxonomy" id="323259"/>
    <lineage>
        <taxon>Archaea</taxon>
        <taxon>Methanobacteriati</taxon>
        <taxon>Methanobacteriota</taxon>
        <taxon>Stenosarchaea group</taxon>
        <taxon>Methanomicrobia</taxon>
        <taxon>Methanomicrobiales</taxon>
        <taxon>Methanospirillaceae</taxon>
        <taxon>Methanospirillum</taxon>
    </lineage>
</organism>
<dbReference type="Pfam" id="PF01428">
    <property type="entry name" value="zf-AN1"/>
    <property type="match status" value="1"/>
</dbReference>
<dbReference type="eggNOG" id="arCOG01769">
    <property type="taxonomic scope" value="Archaea"/>
</dbReference>
<keyword evidence="3" id="KW-0862">Zinc</keyword>
<evidence type="ECO:0000256" key="3">
    <source>
        <dbReference type="ARBA" id="ARBA00022833"/>
    </source>
</evidence>
<dbReference type="STRING" id="323259.Mhun_0458"/>
<dbReference type="Proteomes" id="UP000001941">
    <property type="component" value="Chromosome"/>
</dbReference>
<evidence type="ECO:0000256" key="2">
    <source>
        <dbReference type="ARBA" id="ARBA00022771"/>
    </source>
</evidence>
<dbReference type="Gene3D" id="4.10.1110.10">
    <property type="entry name" value="AN1-like Zinc finger"/>
    <property type="match status" value="1"/>
</dbReference>
<evidence type="ECO:0000313" key="7">
    <source>
        <dbReference type="Proteomes" id="UP000001941"/>
    </source>
</evidence>
<keyword evidence="2" id="KW-0863">Zinc-finger</keyword>
<dbReference type="InParanoid" id="Q2FUC0"/>
<accession>Q2FUC0</accession>
<evidence type="ECO:0000313" key="6">
    <source>
        <dbReference type="EMBL" id="ABD40220.1"/>
    </source>
</evidence>
<evidence type="ECO:0000259" key="5">
    <source>
        <dbReference type="SMART" id="SM00154"/>
    </source>
</evidence>
<feature type="transmembrane region" description="Helical" evidence="4">
    <location>
        <begin position="90"/>
        <end position="109"/>
    </location>
</feature>
<keyword evidence="1" id="KW-0479">Metal-binding</keyword>
<proteinExistence type="predicted"/>
<sequence>MGKNLWDVRINYGLFIMKCEICGEEISGGSAFTCNYCGGVYCPKHRLPFNHACKNLAEWKKSGLPGKKGTRRTGTGKASAMIPFYQKKEVLIGGIIIAALVIVIMLIFLKI</sequence>
<evidence type="ECO:0000256" key="1">
    <source>
        <dbReference type="ARBA" id="ARBA00022723"/>
    </source>
</evidence>
<name>Q2FUC0_METHJ</name>
<gene>
    <name evidence="6" type="ordered locus">Mhun_0458</name>
</gene>
<dbReference type="GO" id="GO:0008270">
    <property type="term" value="F:zinc ion binding"/>
    <property type="evidence" value="ECO:0007669"/>
    <property type="project" value="UniProtKB-KW"/>
</dbReference>
<dbReference type="HOGENOM" id="CLU_2152625_0_0_2"/>
<dbReference type="EMBL" id="CP000254">
    <property type="protein sequence ID" value="ABD40220.1"/>
    <property type="molecule type" value="Genomic_DNA"/>
</dbReference>
<keyword evidence="4" id="KW-1133">Transmembrane helix</keyword>
<feature type="domain" description="AN1-type" evidence="5">
    <location>
        <begin position="19"/>
        <end position="58"/>
    </location>
</feature>
<dbReference type="EnsemblBacteria" id="ABD40220">
    <property type="protein sequence ID" value="ABD40220"/>
    <property type="gene ID" value="Mhun_0458"/>
</dbReference>
<evidence type="ECO:0000256" key="4">
    <source>
        <dbReference type="SAM" id="Phobius"/>
    </source>
</evidence>
<keyword evidence="7" id="KW-1185">Reference proteome</keyword>
<keyword evidence="4" id="KW-0472">Membrane</keyword>
<dbReference type="KEGG" id="mhu:Mhun_0458"/>
<dbReference type="InterPro" id="IPR000058">
    <property type="entry name" value="Znf_AN1"/>
</dbReference>
<reference evidence="7" key="1">
    <citation type="journal article" date="2016" name="Stand. Genomic Sci.">
        <title>Complete genome sequence of Methanospirillum hungatei type strain JF1.</title>
        <authorList>
            <person name="Gunsalus R.P."/>
            <person name="Cook L.E."/>
            <person name="Crable B."/>
            <person name="Rohlin L."/>
            <person name="McDonald E."/>
            <person name="Mouttaki H."/>
            <person name="Sieber J.R."/>
            <person name="Poweleit N."/>
            <person name="Zhou H."/>
            <person name="Lapidus A.L."/>
            <person name="Daligault H.E."/>
            <person name="Land M."/>
            <person name="Gilna P."/>
            <person name="Ivanova N."/>
            <person name="Kyrpides N."/>
            <person name="Culley D.E."/>
            <person name="McInerney M.J."/>
        </authorList>
    </citation>
    <scope>NUCLEOTIDE SEQUENCE [LARGE SCALE GENOMIC DNA]</scope>
    <source>
        <strain evidence="7">ATCC 27890 / DSM 864 / NBRC 100397 / JF-1</strain>
    </source>
</reference>